<dbReference type="Gene3D" id="1.10.510.10">
    <property type="entry name" value="Transferase(Phosphotransferase) domain 1"/>
    <property type="match status" value="1"/>
</dbReference>
<dbReference type="EMBL" id="LR593886">
    <property type="protein sequence ID" value="VTR94932.1"/>
    <property type="molecule type" value="Genomic_DNA"/>
</dbReference>
<keyword evidence="3 7" id="KW-0418">Kinase</keyword>
<dbReference type="InterPro" id="IPR011009">
    <property type="entry name" value="Kinase-like_dom_sf"/>
</dbReference>
<dbReference type="InterPro" id="IPR008271">
    <property type="entry name" value="Ser/Thr_kinase_AS"/>
</dbReference>
<sequence>MPDSNTETQFPPDADQSQHLHLPTEGWIAPGVPIGINSLGATLPAVSTPGPNDPDRITHPESTENVAAPRTASLPPIPGYVIEKLVGRGGMGVVYRATHTATGRPVALKLTNPGSHDDVTRDRFVREVHTLASIKHPNIVPVYDAGDWHGFPYCTMEFVPGGTLSEHLNRIRADVRAAVLLMVKVARAVEALHAARIFHRDLKPLNILLGPGDEPMVADFGLAKCIDDDSDLTYTGLPIGTRQYMSPEQTFGKKGNLTAGCDVWALGVTLYELLTGQRPFIDDGITDVYHCIRTAEPKPITVLSPDVPVALQAVVWKCLAKKPEDRYLTAAPLADDLDNWLNDRPISVPATVPTPVTLTPPPRTKPLRRDRVVLMSCGTFALVVFAALFNTPAKSEKPPKPLAKRVVDGEKVKLTDEKGRPLVELTHEPGHELQAGTTDGYYTFAHSVVGTTSLTSESLDCPHRVEADVAVLFQVTPRARGGVYVGRRVWGGLPFKHESLVWVGVQPELENTVNDNRPIRMGTKPGDDDEKPMNWKLRNFLEMYWWQRNENGSPKTCDEKLTDWDRNGKRETVRFARVVIDVRPDAIRASVDGIQLRTLRDTEAVTQLNRWAIFQKGQNRGFPGYDFGPLPFGSGIGIFCSSGQCIVSNLTVSKLDP</sequence>
<dbReference type="PANTHER" id="PTHR43289:SF34">
    <property type="entry name" value="SERINE_THREONINE-PROTEIN KINASE YBDM-RELATED"/>
    <property type="match status" value="1"/>
</dbReference>
<dbReference type="PANTHER" id="PTHR43289">
    <property type="entry name" value="MITOGEN-ACTIVATED PROTEIN KINASE KINASE KINASE 20-RELATED"/>
    <property type="match status" value="1"/>
</dbReference>
<evidence type="ECO:0000256" key="5">
    <source>
        <dbReference type="PROSITE-ProRule" id="PRU10141"/>
    </source>
</evidence>
<keyword evidence="7" id="KW-0723">Serine/threonine-protein kinase</keyword>
<evidence type="ECO:0000256" key="4">
    <source>
        <dbReference type="ARBA" id="ARBA00022840"/>
    </source>
</evidence>
<evidence type="ECO:0000313" key="8">
    <source>
        <dbReference type="Proteomes" id="UP000464178"/>
    </source>
</evidence>
<evidence type="ECO:0000256" key="2">
    <source>
        <dbReference type="ARBA" id="ARBA00022741"/>
    </source>
</evidence>
<feature type="binding site" evidence="5">
    <location>
        <position position="109"/>
    </location>
    <ligand>
        <name>ATP</name>
        <dbReference type="ChEBI" id="CHEBI:30616"/>
    </ligand>
</feature>
<dbReference type="AlphaFoldDB" id="A0A6P2D629"/>
<dbReference type="SUPFAM" id="SSF56112">
    <property type="entry name" value="Protein kinase-like (PK-like)"/>
    <property type="match status" value="1"/>
</dbReference>
<keyword evidence="2 5" id="KW-0547">Nucleotide-binding</keyword>
<feature type="domain" description="Protein kinase" evidence="6">
    <location>
        <begin position="80"/>
        <end position="341"/>
    </location>
</feature>
<keyword evidence="1" id="KW-0808">Transferase</keyword>
<evidence type="ECO:0000256" key="3">
    <source>
        <dbReference type="ARBA" id="ARBA00022777"/>
    </source>
</evidence>
<dbReference type="Gene3D" id="3.30.200.20">
    <property type="entry name" value="Phosphorylase Kinase, domain 1"/>
    <property type="match status" value="1"/>
</dbReference>
<dbReference type="GO" id="GO:0004674">
    <property type="term" value="F:protein serine/threonine kinase activity"/>
    <property type="evidence" value="ECO:0007669"/>
    <property type="project" value="UniProtKB-KW"/>
</dbReference>
<dbReference type="PROSITE" id="PS00108">
    <property type="entry name" value="PROTEIN_KINASE_ST"/>
    <property type="match status" value="1"/>
</dbReference>
<accession>A0A6P2D629</accession>
<dbReference type="Proteomes" id="UP000464178">
    <property type="component" value="Chromosome"/>
</dbReference>
<dbReference type="KEGG" id="gms:SOIL9_27820"/>
<organism evidence="7 8">
    <name type="scientific">Gemmata massiliana</name>
    <dbReference type="NCBI Taxonomy" id="1210884"/>
    <lineage>
        <taxon>Bacteria</taxon>
        <taxon>Pseudomonadati</taxon>
        <taxon>Planctomycetota</taxon>
        <taxon>Planctomycetia</taxon>
        <taxon>Gemmatales</taxon>
        <taxon>Gemmataceae</taxon>
        <taxon>Gemmata</taxon>
    </lineage>
</organism>
<evidence type="ECO:0000313" key="7">
    <source>
        <dbReference type="EMBL" id="VTR94932.1"/>
    </source>
</evidence>
<reference evidence="7 8" key="1">
    <citation type="submission" date="2019-05" db="EMBL/GenBank/DDBJ databases">
        <authorList>
            <consortium name="Science for Life Laboratories"/>
        </authorList>
    </citation>
    <scope>NUCLEOTIDE SEQUENCE [LARGE SCALE GENOMIC DNA]</scope>
    <source>
        <strain evidence="7">Soil9</strain>
    </source>
</reference>
<evidence type="ECO:0000256" key="1">
    <source>
        <dbReference type="ARBA" id="ARBA00022679"/>
    </source>
</evidence>
<dbReference type="Pfam" id="PF00069">
    <property type="entry name" value="Pkinase"/>
    <property type="match status" value="1"/>
</dbReference>
<keyword evidence="4 5" id="KW-0067">ATP-binding</keyword>
<dbReference type="CDD" id="cd14014">
    <property type="entry name" value="STKc_PknB_like"/>
    <property type="match status" value="1"/>
</dbReference>
<gene>
    <name evidence="7" type="ORF">SOIL9_27820</name>
</gene>
<name>A0A6P2D629_9BACT</name>
<evidence type="ECO:0000259" key="6">
    <source>
        <dbReference type="PROSITE" id="PS50011"/>
    </source>
</evidence>
<dbReference type="SMART" id="SM00220">
    <property type="entry name" value="S_TKc"/>
    <property type="match status" value="1"/>
</dbReference>
<keyword evidence="8" id="KW-1185">Reference proteome</keyword>
<proteinExistence type="predicted"/>
<dbReference type="PROSITE" id="PS00107">
    <property type="entry name" value="PROTEIN_KINASE_ATP"/>
    <property type="match status" value="1"/>
</dbReference>
<dbReference type="InterPro" id="IPR000719">
    <property type="entry name" value="Prot_kinase_dom"/>
</dbReference>
<dbReference type="InterPro" id="IPR017441">
    <property type="entry name" value="Protein_kinase_ATP_BS"/>
</dbReference>
<protein>
    <recommendedName>
        <fullName evidence="6">Protein kinase domain-containing protein</fullName>
    </recommendedName>
</protein>
<dbReference type="PROSITE" id="PS50011">
    <property type="entry name" value="PROTEIN_KINASE_DOM"/>
    <property type="match status" value="1"/>
</dbReference>
<dbReference type="GO" id="GO:0005524">
    <property type="term" value="F:ATP binding"/>
    <property type="evidence" value="ECO:0007669"/>
    <property type="project" value="UniProtKB-UniRule"/>
</dbReference>